<dbReference type="PANTHER" id="PTHR43477">
    <property type="entry name" value="DIHYDROANTICAPSIN 7-DEHYDROGENASE"/>
    <property type="match status" value="1"/>
</dbReference>
<dbReference type="InterPro" id="IPR051122">
    <property type="entry name" value="SDR_DHRS6-like"/>
</dbReference>
<dbReference type="Proteomes" id="UP000219972">
    <property type="component" value="Unassembled WGS sequence"/>
</dbReference>
<evidence type="ECO:0008006" key="5">
    <source>
        <dbReference type="Google" id="ProtNLM"/>
    </source>
</evidence>
<keyword evidence="4" id="KW-1185">Reference proteome</keyword>
<evidence type="ECO:0000256" key="2">
    <source>
        <dbReference type="ARBA" id="ARBA00023002"/>
    </source>
</evidence>
<keyword evidence="2" id="KW-0560">Oxidoreductase</keyword>
<gene>
    <name evidence="3" type="ORF">CO662_23575</name>
</gene>
<dbReference type="RefSeq" id="WP_028757183.1">
    <property type="nucleotide sequence ID" value="NZ_NWSJ01000031.1"/>
</dbReference>
<dbReference type="Pfam" id="PF13561">
    <property type="entry name" value="adh_short_C2"/>
    <property type="match status" value="1"/>
</dbReference>
<proteinExistence type="inferred from homology"/>
<dbReference type="InterPro" id="IPR036291">
    <property type="entry name" value="NAD(P)-bd_dom_sf"/>
</dbReference>
<sequence>MGRLFLIEFTGFEWNVPSSATMRVNVVSPGWVDTPMFEQLAGDMKPDLFKAMPARLPSGKIATAADIAPAYIHAMESAFTTGQTLNIDGGQSII</sequence>
<dbReference type="Gene3D" id="3.40.50.720">
    <property type="entry name" value="NAD(P)-binding Rossmann-like Domain"/>
    <property type="match status" value="1"/>
</dbReference>
<protein>
    <recommendedName>
        <fullName evidence="5">SDR family oxidoreductase</fullName>
    </recommendedName>
</protein>
<evidence type="ECO:0000313" key="3">
    <source>
        <dbReference type="EMBL" id="PDS49576.1"/>
    </source>
</evidence>
<dbReference type="PRINTS" id="PR00081">
    <property type="entry name" value="GDHRDH"/>
</dbReference>
<comment type="similarity">
    <text evidence="1">Belongs to the short-chain dehydrogenases/reductases (SDR) family.</text>
</comment>
<comment type="caution">
    <text evidence="3">The sequence shown here is derived from an EMBL/GenBank/DDBJ whole genome shotgun (WGS) entry which is preliminary data.</text>
</comment>
<dbReference type="EMBL" id="NWSL01000016">
    <property type="protein sequence ID" value="PDS49576.1"/>
    <property type="molecule type" value="Genomic_DNA"/>
</dbReference>
<evidence type="ECO:0000256" key="1">
    <source>
        <dbReference type="ARBA" id="ARBA00006484"/>
    </source>
</evidence>
<dbReference type="InterPro" id="IPR002347">
    <property type="entry name" value="SDR_fam"/>
</dbReference>
<dbReference type="SUPFAM" id="SSF51735">
    <property type="entry name" value="NAD(P)-binding Rossmann-fold domains"/>
    <property type="match status" value="1"/>
</dbReference>
<dbReference type="PANTHER" id="PTHR43477:SF1">
    <property type="entry name" value="DIHYDROANTICAPSIN 7-DEHYDROGENASE"/>
    <property type="match status" value="1"/>
</dbReference>
<evidence type="ECO:0000313" key="4">
    <source>
        <dbReference type="Proteomes" id="UP000219972"/>
    </source>
</evidence>
<organism evidence="3 4">
    <name type="scientific">Rhizobium anhuiense</name>
    <dbReference type="NCBI Taxonomy" id="1184720"/>
    <lineage>
        <taxon>Bacteria</taxon>
        <taxon>Pseudomonadati</taxon>
        <taxon>Pseudomonadota</taxon>
        <taxon>Alphaproteobacteria</taxon>
        <taxon>Hyphomicrobiales</taxon>
        <taxon>Rhizobiaceae</taxon>
        <taxon>Rhizobium/Agrobacterium group</taxon>
        <taxon>Rhizobium</taxon>
    </lineage>
</organism>
<name>A0ABX4J568_9HYPH</name>
<accession>A0ABX4J568</accession>
<reference evidence="3 4" key="1">
    <citation type="submission" date="2017-09" db="EMBL/GenBank/DDBJ databases">
        <title>Comparative genomics of rhizobia isolated from Phaseolus vulgaris in China.</title>
        <authorList>
            <person name="Tong W."/>
        </authorList>
    </citation>
    <scope>NUCLEOTIDE SEQUENCE [LARGE SCALE GENOMIC DNA]</scope>
    <source>
        <strain evidence="3 4">Y27</strain>
    </source>
</reference>